<dbReference type="GO" id="GO:0006231">
    <property type="term" value="P:dTMP biosynthetic process"/>
    <property type="evidence" value="ECO:0007669"/>
    <property type="project" value="InterPro"/>
</dbReference>
<dbReference type="InterPro" id="IPR036098">
    <property type="entry name" value="Thymidylate_synthase_ThyX_sf"/>
</dbReference>
<dbReference type="AlphaFoldDB" id="X0V281"/>
<sequence>AMTYKEVKALLTKLLDMGHYSALEHASFTFGVEGISRACSHQFVRHRIASFSQKSQRYVTEDGGFDLVMPDSIRDSAHPGRFKGLMAKITDVYELLIKDGVPAEDARFVLPNACETKLVVTMNARELMHLFSKRCCNRAQWEMREVAIQMFEAAINVAPVLFSRTGPGCLHGDCPEKDMTCNMPVDSRLYE</sequence>
<reference evidence="1" key="1">
    <citation type="journal article" date="2014" name="Front. Microbiol.">
        <title>High frequency of phylogenetically diverse reductive dehalogenase-homologous genes in deep subseafloor sedimentary metagenomes.</title>
        <authorList>
            <person name="Kawai M."/>
            <person name="Futagami T."/>
            <person name="Toyoda A."/>
            <person name="Takaki Y."/>
            <person name="Nishi S."/>
            <person name="Hori S."/>
            <person name="Arai W."/>
            <person name="Tsubouchi T."/>
            <person name="Morono Y."/>
            <person name="Uchiyama I."/>
            <person name="Ito T."/>
            <person name="Fujiyama A."/>
            <person name="Inagaki F."/>
            <person name="Takami H."/>
        </authorList>
    </citation>
    <scope>NUCLEOTIDE SEQUENCE</scope>
    <source>
        <strain evidence="1">Expedition CK06-06</strain>
    </source>
</reference>
<dbReference type="Pfam" id="PF02511">
    <property type="entry name" value="Thy1"/>
    <property type="match status" value="1"/>
</dbReference>
<evidence type="ECO:0008006" key="2">
    <source>
        <dbReference type="Google" id="ProtNLM"/>
    </source>
</evidence>
<dbReference type="PROSITE" id="PS51331">
    <property type="entry name" value="THYX"/>
    <property type="match status" value="1"/>
</dbReference>
<dbReference type="NCBIfam" id="TIGR02170">
    <property type="entry name" value="thyX"/>
    <property type="match status" value="1"/>
</dbReference>
<dbReference type="SUPFAM" id="SSF69796">
    <property type="entry name" value="Thymidylate synthase-complementing protein Thy1"/>
    <property type="match status" value="1"/>
</dbReference>
<dbReference type="GO" id="GO:0050660">
    <property type="term" value="F:flavin adenine dinucleotide binding"/>
    <property type="evidence" value="ECO:0007669"/>
    <property type="project" value="InterPro"/>
</dbReference>
<dbReference type="CDD" id="cd20175">
    <property type="entry name" value="ThyX"/>
    <property type="match status" value="1"/>
</dbReference>
<dbReference type="GO" id="GO:0070402">
    <property type="term" value="F:NADPH binding"/>
    <property type="evidence" value="ECO:0007669"/>
    <property type="project" value="TreeGrafter"/>
</dbReference>
<dbReference type="HAMAP" id="MF_01408">
    <property type="entry name" value="ThyX"/>
    <property type="match status" value="1"/>
</dbReference>
<name>X0V281_9ZZZZ</name>
<feature type="non-terminal residue" evidence="1">
    <location>
        <position position="1"/>
    </location>
</feature>
<comment type="caution">
    <text evidence="1">The sequence shown here is derived from an EMBL/GenBank/DDBJ whole genome shotgun (WGS) entry which is preliminary data.</text>
</comment>
<dbReference type="GO" id="GO:0004799">
    <property type="term" value="F:thymidylate synthase activity"/>
    <property type="evidence" value="ECO:0007669"/>
    <property type="project" value="TreeGrafter"/>
</dbReference>
<dbReference type="Gene3D" id="3.30.1360.170">
    <property type="match status" value="1"/>
</dbReference>
<dbReference type="PANTHER" id="PTHR34934">
    <property type="entry name" value="FLAVIN-DEPENDENT THYMIDYLATE SYNTHASE"/>
    <property type="match status" value="1"/>
</dbReference>
<organism evidence="1">
    <name type="scientific">marine sediment metagenome</name>
    <dbReference type="NCBI Taxonomy" id="412755"/>
    <lineage>
        <taxon>unclassified sequences</taxon>
        <taxon>metagenomes</taxon>
        <taxon>ecological metagenomes</taxon>
    </lineage>
</organism>
<proteinExistence type="inferred from homology"/>
<protein>
    <recommendedName>
        <fullName evidence="2">Thymidylate synthase (FAD)</fullName>
    </recommendedName>
</protein>
<dbReference type="EMBL" id="BARS01022201">
    <property type="protein sequence ID" value="GAG12225.1"/>
    <property type="molecule type" value="Genomic_DNA"/>
</dbReference>
<dbReference type="PANTHER" id="PTHR34934:SF1">
    <property type="entry name" value="FLAVIN-DEPENDENT THYMIDYLATE SYNTHASE"/>
    <property type="match status" value="1"/>
</dbReference>
<dbReference type="GO" id="GO:0050797">
    <property type="term" value="F:thymidylate synthase (FAD) activity"/>
    <property type="evidence" value="ECO:0007669"/>
    <property type="project" value="InterPro"/>
</dbReference>
<gene>
    <name evidence="1" type="ORF">S01H1_35525</name>
</gene>
<accession>X0V281</accession>
<dbReference type="InterPro" id="IPR003669">
    <property type="entry name" value="Thymidylate_synthase_ThyX"/>
</dbReference>
<evidence type="ECO:0000313" key="1">
    <source>
        <dbReference type="EMBL" id="GAG12225.1"/>
    </source>
</evidence>